<dbReference type="PRINTS" id="PR00420">
    <property type="entry name" value="RNGMNOXGNASE"/>
</dbReference>
<protein>
    <submittedName>
        <fullName evidence="10">UbiH/Coq6 family FAD-binding oxidoreductase</fullName>
    </submittedName>
</protein>
<dbReference type="EMBL" id="PYVF01000008">
    <property type="protein sequence ID" value="PTB89902.1"/>
    <property type="molecule type" value="Genomic_DNA"/>
</dbReference>
<dbReference type="SUPFAM" id="SSF51905">
    <property type="entry name" value="FAD/NAD(P)-binding domain"/>
    <property type="match status" value="1"/>
</dbReference>
<evidence type="ECO:0000313" key="9">
    <source>
        <dbReference type="EMBL" id="PTB89347.1"/>
    </source>
</evidence>
<dbReference type="UniPathway" id="UPA00232"/>
<dbReference type="InterPro" id="IPR036188">
    <property type="entry name" value="FAD/NAD-bd_sf"/>
</dbReference>
<feature type="domain" description="FAD-binding" evidence="8">
    <location>
        <begin position="2"/>
        <end position="334"/>
    </location>
</feature>
<evidence type="ECO:0000259" key="8">
    <source>
        <dbReference type="Pfam" id="PF01494"/>
    </source>
</evidence>
<evidence type="ECO:0000256" key="3">
    <source>
        <dbReference type="ARBA" id="ARBA00005349"/>
    </source>
</evidence>
<dbReference type="GO" id="GO:0008682">
    <property type="term" value="F:3-demethoxyubiquinol 3-hydroxylase activity"/>
    <property type="evidence" value="ECO:0007669"/>
    <property type="project" value="TreeGrafter"/>
</dbReference>
<gene>
    <name evidence="10" type="ORF">C9927_01075</name>
    <name evidence="11" type="ORF">C9927_01160</name>
    <name evidence="9" type="ORF">C9928_03770</name>
</gene>
<dbReference type="Proteomes" id="UP000242087">
    <property type="component" value="Unassembled WGS sequence"/>
</dbReference>
<dbReference type="EMBL" id="PYVF01000008">
    <property type="protein sequence ID" value="PTB89910.1"/>
    <property type="molecule type" value="Genomic_DNA"/>
</dbReference>
<evidence type="ECO:0000256" key="1">
    <source>
        <dbReference type="ARBA" id="ARBA00001974"/>
    </source>
</evidence>
<dbReference type="InterPro" id="IPR010971">
    <property type="entry name" value="UbiH/COQ6"/>
</dbReference>
<organism evidence="10 13">
    <name type="scientific">Pseudidiomarina aestuarii</name>
    <dbReference type="NCBI Taxonomy" id="624146"/>
    <lineage>
        <taxon>Bacteria</taxon>
        <taxon>Pseudomonadati</taxon>
        <taxon>Pseudomonadota</taxon>
        <taxon>Gammaproteobacteria</taxon>
        <taxon>Alteromonadales</taxon>
        <taxon>Idiomarinaceae</taxon>
        <taxon>Pseudidiomarina</taxon>
    </lineage>
</organism>
<evidence type="ECO:0000313" key="11">
    <source>
        <dbReference type="EMBL" id="PTB89910.1"/>
    </source>
</evidence>
<evidence type="ECO:0000256" key="5">
    <source>
        <dbReference type="ARBA" id="ARBA00022827"/>
    </source>
</evidence>
<evidence type="ECO:0000256" key="7">
    <source>
        <dbReference type="ARBA" id="ARBA00023033"/>
    </source>
</evidence>
<reference evidence="12 13" key="1">
    <citation type="submission" date="2018-03" db="EMBL/GenBank/DDBJ databases">
        <title>Cross-interface Injection: A General Nanoliter Liquid Handling Method Applied to Single Cells Genome Amplification Automated Nanoliter Liquid Handling Applied to Single Cell Multiple Displacement Amplification.</title>
        <authorList>
            <person name="Yun J."/>
            <person name="Xu P."/>
            <person name="Xu J."/>
            <person name="Dai X."/>
            <person name="Wang Y."/>
            <person name="Zheng X."/>
            <person name="Cao C."/>
            <person name="Yi Q."/>
            <person name="Zhu Y."/>
            <person name="Wang L."/>
            <person name="Dong Z."/>
            <person name="Huang Y."/>
            <person name="Huang L."/>
            <person name="Du W."/>
        </authorList>
    </citation>
    <scope>NUCLEOTIDE SEQUENCE [LARGE SCALE GENOMIC DNA]</scope>
    <source>
        <strain evidence="10 13">A12-4</strain>
        <strain evidence="9 12">A9-4</strain>
    </source>
</reference>
<dbReference type="InterPro" id="IPR051205">
    <property type="entry name" value="UbiH/COQ6_monooxygenase"/>
</dbReference>
<keyword evidence="6" id="KW-0560">Oxidoreductase</keyword>
<comment type="pathway">
    <text evidence="2">Cofactor biosynthesis; ubiquinone biosynthesis.</text>
</comment>
<dbReference type="Pfam" id="PF01494">
    <property type="entry name" value="FAD_binding_3"/>
    <property type="match status" value="1"/>
</dbReference>
<evidence type="ECO:0000256" key="4">
    <source>
        <dbReference type="ARBA" id="ARBA00022630"/>
    </source>
</evidence>
<comment type="cofactor">
    <cofactor evidence="1">
        <name>FAD</name>
        <dbReference type="ChEBI" id="CHEBI:57692"/>
    </cofactor>
</comment>
<dbReference type="InterPro" id="IPR018168">
    <property type="entry name" value="Ubi_Hdrlase_CS"/>
</dbReference>
<dbReference type="Gene3D" id="3.50.50.60">
    <property type="entry name" value="FAD/NAD(P)-binding domain"/>
    <property type="match status" value="2"/>
</dbReference>
<dbReference type="EMBL" id="PYVG01000015">
    <property type="protein sequence ID" value="PTB89347.1"/>
    <property type="molecule type" value="Genomic_DNA"/>
</dbReference>
<dbReference type="PROSITE" id="PS01304">
    <property type="entry name" value="UBIH"/>
    <property type="match status" value="1"/>
</dbReference>
<keyword evidence="5" id="KW-0274">FAD</keyword>
<dbReference type="AlphaFoldDB" id="A0A2T4D6A7"/>
<comment type="similarity">
    <text evidence="3">Belongs to the UbiH/COQ6 family.</text>
</comment>
<comment type="caution">
    <text evidence="10">The sequence shown here is derived from an EMBL/GenBank/DDBJ whole genome shotgun (WGS) entry which is preliminary data.</text>
</comment>
<dbReference type="PANTHER" id="PTHR43876">
    <property type="entry name" value="UBIQUINONE BIOSYNTHESIS MONOOXYGENASE COQ6, MITOCHONDRIAL"/>
    <property type="match status" value="1"/>
</dbReference>
<dbReference type="Proteomes" id="UP000241514">
    <property type="component" value="Unassembled WGS sequence"/>
</dbReference>
<dbReference type="NCBIfam" id="TIGR01988">
    <property type="entry name" value="Ubi-OHases"/>
    <property type="match status" value="1"/>
</dbReference>
<dbReference type="PANTHER" id="PTHR43876:SF10">
    <property type="entry name" value="3-DEMETHOXYUBIQUINOL 3-HYDROXYLASE"/>
    <property type="match status" value="1"/>
</dbReference>
<evidence type="ECO:0000256" key="2">
    <source>
        <dbReference type="ARBA" id="ARBA00004749"/>
    </source>
</evidence>
<evidence type="ECO:0000313" key="12">
    <source>
        <dbReference type="Proteomes" id="UP000241514"/>
    </source>
</evidence>
<accession>A0A2T4D6A7</accession>
<name>A0A2T4D6A7_9GAMM</name>
<sequence length="379" mass="41402">MQIIVVGGGMVGAASALALARAGHQVTVIEAGDSPLASQPAAQWDIRISSVHRANLDWLEALGVLASVSAEKICSYSSLAVQSVDGQRLEFNAADIAVPTLGAMIENLALQHALWHRLQAESAVTLQTQTTVESIDWNQRQLRTVDGDIMAFDLVVGADGAQSSVARLAGIGQRGWDYDMRCLLANVTTEQEIPAATWEVFRNSGPYALLPLTTHQACLIDYAPQGQHPQTESEVKQRLETQFRSHIGDFQLQQWGHFPLRRQRALRYHAHGCAVLVGDAAHSIHPLAGQGVNLGFADVQVLVQALQGASPDTLERAFTEYSQQRFSANQRMMRAMDMIHFGFSSQHLLPRLAIASGMKVLEQVTPLKRKLIELATGYN</sequence>
<dbReference type="GO" id="GO:0006744">
    <property type="term" value="P:ubiquinone biosynthetic process"/>
    <property type="evidence" value="ECO:0007669"/>
    <property type="project" value="UniProtKB-UniPathway"/>
</dbReference>
<keyword evidence="4" id="KW-0285">Flavoprotein</keyword>
<evidence type="ECO:0000313" key="10">
    <source>
        <dbReference type="EMBL" id="PTB89902.1"/>
    </source>
</evidence>
<evidence type="ECO:0000313" key="13">
    <source>
        <dbReference type="Proteomes" id="UP000242087"/>
    </source>
</evidence>
<dbReference type="InterPro" id="IPR002938">
    <property type="entry name" value="FAD-bd"/>
</dbReference>
<proteinExistence type="inferred from homology"/>
<evidence type="ECO:0000256" key="6">
    <source>
        <dbReference type="ARBA" id="ARBA00023002"/>
    </source>
</evidence>
<dbReference type="GO" id="GO:0071949">
    <property type="term" value="F:FAD binding"/>
    <property type="evidence" value="ECO:0007669"/>
    <property type="project" value="InterPro"/>
</dbReference>
<keyword evidence="7" id="KW-0503">Monooxygenase</keyword>